<dbReference type="PATRIC" id="fig|1244869.3.peg.2736"/>
<dbReference type="SUPFAM" id="SSF54637">
    <property type="entry name" value="Thioesterase/thiol ester dehydrase-isomerase"/>
    <property type="match status" value="1"/>
</dbReference>
<sequence>MSVFSIPRRVSWGDCDPAGILYTPRVFDYCTEAIERWYAGPMGIDWPTMNRRDNMGSPTVHAECDYLVPMSPGLELEVRVLVDKIGTASINFIIEGVAADGTLHFRARYVGCITDFTQNKAVPIPEPLRGRIEAYGNACRP</sequence>
<keyword evidence="2" id="KW-1185">Reference proteome</keyword>
<proteinExistence type="predicted"/>
<evidence type="ECO:0000313" key="1">
    <source>
        <dbReference type="EMBL" id="EME69409.1"/>
    </source>
</evidence>
<dbReference type="Proteomes" id="UP000011744">
    <property type="component" value="Unassembled WGS sequence"/>
</dbReference>
<protein>
    <submittedName>
        <fullName evidence="1">Thioesterase</fullName>
    </submittedName>
</protein>
<dbReference type="eggNOG" id="COG0824">
    <property type="taxonomic scope" value="Bacteria"/>
</dbReference>
<organism evidence="1 2">
    <name type="scientific">Paramagnetospirillum caucaseum</name>
    <dbReference type="NCBI Taxonomy" id="1244869"/>
    <lineage>
        <taxon>Bacteria</taxon>
        <taxon>Pseudomonadati</taxon>
        <taxon>Pseudomonadota</taxon>
        <taxon>Alphaproteobacteria</taxon>
        <taxon>Rhodospirillales</taxon>
        <taxon>Magnetospirillaceae</taxon>
        <taxon>Paramagnetospirillum</taxon>
    </lineage>
</organism>
<name>M3AA78_9PROT</name>
<dbReference type="EMBL" id="AONQ01000035">
    <property type="protein sequence ID" value="EME69409.1"/>
    <property type="molecule type" value="Genomic_DNA"/>
</dbReference>
<dbReference type="Gene3D" id="3.10.129.10">
    <property type="entry name" value="Hotdog Thioesterase"/>
    <property type="match status" value="1"/>
</dbReference>
<gene>
    <name evidence="1" type="ORF">H261_13574</name>
</gene>
<dbReference type="OrthoDB" id="7204167at2"/>
<comment type="caution">
    <text evidence="1">The sequence shown here is derived from an EMBL/GenBank/DDBJ whole genome shotgun (WGS) entry which is preliminary data.</text>
</comment>
<dbReference type="InterPro" id="IPR029069">
    <property type="entry name" value="HotDog_dom_sf"/>
</dbReference>
<dbReference type="Pfam" id="PF13279">
    <property type="entry name" value="4HBT_2"/>
    <property type="match status" value="1"/>
</dbReference>
<dbReference type="AlphaFoldDB" id="M3AA78"/>
<dbReference type="STRING" id="1244869.H261_13574"/>
<accession>M3AA78</accession>
<dbReference type="CDD" id="cd00586">
    <property type="entry name" value="4HBT"/>
    <property type="match status" value="1"/>
</dbReference>
<evidence type="ECO:0000313" key="2">
    <source>
        <dbReference type="Proteomes" id="UP000011744"/>
    </source>
</evidence>
<reference evidence="1 2" key="1">
    <citation type="journal article" date="2014" name="Genome Announc.">
        <title>Draft Genome Sequence of Magnetospirillum sp. Strain SO-1, a Freshwater Magnetotactic Bacterium Isolated from the Ol'khovka River, Russia.</title>
        <authorList>
            <person name="Grouzdev D.S."/>
            <person name="Dziuba M.V."/>
            <person name="Sukhacheva M.S."/>
            <person name="Mardanov A.V."/>
            <person name="Beletskiy A.V."/>
            <person name="Kuznetsov B.B."/>
            <person name="Skryabin K.G."/>
        </authorList>
    </citation>
    <scope>NUCLEOTIDE SEQUENCE [LARGE SCALE GENOMIC DNA]</scope>
    <source>
        <strain evidence="1 2">SO-1</strain>
    </source>
</reference>
<dbReference type="RefSeq" id="WP_008618439.1">
    <property type="nucleotide sequence ID" value="NZ_AONQ01000035.1"/>
</dbReference>